<protein>
    <submittedName>
        <fullName evidence="1">Uncharacterized protein</fullName>
    </submittedName>
</protein>
<name>A0A822LFB9_MICAE</name>
<evidence type="ECO:0000313" key="2">
    <source>
        <dbReference type="Proteomes" id="UP000005806"/>
    </source>
</evidence>
<organism evidence="1 2">
    <name type="scientific">Microcystis aeruginosa PCC 9432</name>
    <dbReference type="NCBI Taxonomy" id="1160280"/>
    <lineage>
        <taxon>Bacteria</taxon>
        <taxon>Bacillati</taxon>
        <taxon>Cyanobacteriota</taxon>
        <taxon>Cyanophyceae</taxon>
        <taxon>Oscillatoriophycideae</taxon>
        <taxon>Chroococcales</taxon>
        <taxon>Microcystaceae</taxon>
        <taxon>Microcystis</taxon>
    </lineage>
</organism>
<evidence type="ECO:0000313" key="1">
    <source>
        <dbReference type="EMBL" id="CCH93555.1"/>
    </source>
</evidence>
<comment type="caution">
    <text evidence="1">The sequence shown here is derived from an EMBL/GenBank/DDBJ whole genome shotgun (WGS) entry which is preliminary data.</text>
</comment>
<sequence length="55" mass="6267">MLLTSFVSEVIYEVLQSKWISSIECVSRWSSSFTNTSNGSSEYVLCRQSKSHTRS</sequence>
<dbReference type="Proteomes" id="UP000005806">
    <property type="component" value="Unassembled WGS sequence"/>
</dbReference>
<dbReference type="AlphaFoldDB" id="A0A822LFB9"/>
<dbReference type="EMBL" id="CAIH01000247">
    <property type="protein sequence ID" value="CCH93555.1"/>
    <property type="molecule type" value="Genomic_DNA"/>
</dbReference>
<proteinExistence type="predicted"/>
<gene>
    <name evidence="1" type="ORF">MICCA_3200004</name>
</gene>
<reference evidence="1 2" key="1">
    <citation type="submission" date="2012-04" db="EMBL/GenBank/DDBJ databases">
        <authorList>
            <person name="Genoscope - CEA"/>
        </authorList>
    </citation>
    <scope>NUCLEOTIDE SEQUENCE [LARGE SCALE GENOMIC DNA]</scope>
    <source>
        <strain evidence="1 2">9432</strain>
    </source>
</reference>
<accession>A0A822LFB9</accession>